<dbReference type="PANTHER" id="PTHR43658:SF8">
    <property type="entry name" value="17-BETA-HYDROXYSTEROID DEHYDROGENASE 14-RELATED"/>
    <property type="match status" value="1"/>
</dbReference>
<dbReference type="PRINTS" id="PR00080">
    <property type="entry name" value="SDRFAMILY"/>
</dbReference>
<dbReference type="STRING" id="502049.TH15_21415"/>
<dbReference type="PRINTS" id="PR00081">
    <property type="entry name" value="GDHRDH"/>
</dbReference>
<dbReference type="GO" id="GO:0016491">
    <property type="term" value="F:oxidoreductase activity"/>
    <property type="evidence" value="ECO:0007669"/>
    <property type="project" value="UniProtKB-KW"/>
</dbReference>
<dbReference type="OrthoDB" id="9795647at2"/>
<evidence type="ECO:0000313" key="4">
    <source>
        <dbReference type="Proteomes" id="UP000252517"/>
    </source>
</evidence>
<dbReference type="Pfam" id="PF00106">
    <property type="entry name" value="adh_short"/>
    <property type="match status" value="1"/>
</dbReference>
<comment type="caution">
    <text evidence="3">The sequence shown here is derived from an EMBL/GenBank/DDBJ whole genome shotgun (WGS) entry which is preliminary data.</text>
</comment>
<evidence type="ECO:0000256" key="2">
    <source>
        <dbReference type="RuleBase" id="RU000363"/>
    </source>
</evidence>
<evidence type="ECO:0000256" key="1">
    <source>
        <dbReference type="ARBA" id="ARBA00023002"/>
    </source>
</evidence>
<dbReference type="RefSeq" id="WP_114089405.1">
    <property type="nucleotide sequence ID" value="NZ_JPWH01000014.1"/>
</dbReference>
<name>A0A367WYK3_9PROT</name>
<reference evidence="3 4" key="1">
    <citation type="submission" date="2014-07" db="EMBL/GenBank/DDBJ databases">
        <title>Draft genome sequence of Thalassospira profundimaris S25-3-2.</title>
        <authorList>
            <person name="Lai Q."/>
            <person name="Shao Z."/>
        </authorList>
    </citation>
    <scope>NUCLEOTIDE SEQUENCE [LARGE SCALE GENOMIC DNA]</scope>
    <source>
        <strain evidence="3 4">S25-3-2</strain>
    </source>
</reference>
<dbReference type="Gene3D" id="3.40.50.720">
    <property type="entry name" value="NAD(P)-binding Rossmann-like Domain"/>
    <property type="match status" value="1"/>
</dbReference>
<dbReference type="EMBL" id="JPWH01000014">
    <property type="protein sequence ID" value="RCK46523.1"/>
    <property type="molecule type" value="Genomic_DNA"/>
</dbReference>
<accession>A0A367WYK3</accession>
<gene>
    <name evidence="3" type="ORF">TH25_16865</name>
</gene>
<dbReference type="PANTHER" id="PTHR43658">
    <property type="entry name" value="SHORT-CHAIN DEHYDROGENASE/REDUCTASE"/>
    <property type="match status" value="1"/>
</dbReference>
<dbReference type="Proteomes" id="UP000252517">
    <property type="component" value="Unassembled WGS sequence"/>
</dbReference>
<dbReference type="InterPro" id="IPR036291">
    <property type="entry name" value="NAD(P)-bd_dom_sf"/>
</dbReference>
<sequence length="254" mass="26128">MHLDQISAVVTGGGSGLGAATARKFAASGAKVAVLDRNGETANRIANDIDGIAITVDMADPQSVAAAFTTIRNKIGIPRILVNCAGIGTASRILPRSGDLPIEGFIKTLNINLTGSFVAMSHAAKLMAEAAPLNEDGERGVIINTSSVGYEDGQIGQCAYAASKGGIAAMTLPAARELARIGVRVVAIAPGLFATAMTDTLPDEARAAIAANIPFPKRLGHASEYADLACHIVENTMLNGTVIRLDGAVRLQAR</sequence>
<dbReference type="InterPro" id="IPR002347">
    <property type="entry name" value="SDR_fam"/>
</dbReference>
<protein>
    <submittedName>
        <fullName evidence="3">3-hydroxy-2-methylbutyryl-CoA dehydrogenase</fullName>
    </submittedName>
</protein>
<dbReference type="SUPFAM" id="SSF51735">
    <property type="entry name" value="NAD(P)-binding Rossmann-fold domains"/>
    <property type="match status" value="1"/>
</dbReference>
<keyword evidence="1" id="KW-0560">Oxidoreductase</keyword>
<dbReference type="InterPro" id="IPR020904">
    <property type="entry name" value="Sc_DH/Rdtase_CS"/>
</dbReference>
<comment type="similarity">
    <text evidence="2">Belongs to the short-chain dehydrogenases/reductases (SDR) family.</text>
</comment>
<proteinExistence type="inferred from homology"/>
<organism evidence="3 4">
    <name type="scientific">Thalassospira profundimaris</name>
    <dbReference type="NCBI Taxonomy" id="502049"/>
    <lineage>
        <taxon>Bacteria</taxon>
        <taxon>Pseudomonadati</taxon>
        <taxon>Pseudomonadota</taxon>
        <taxon>Alphaproteobacteria</taxon>
        <taxon>Rhodospirillales</taxon>
        <taxon>Thalassospiraceae</taxon>
        <taxon>Thalassospira</taxon>
    </lineage>
</organism>
<dbReference type="PROSITE" id="PS00061">
    <property type="entry name" value="ADH_SHORT"/>
    <property type="match status" value="1"/>
</dbReference>
<evidence type="ECO:0000313" key="3">
    <source>
        <dbReference type="EMBL" id="RCK46523.1"/>
    </source>
</evidence>
<dbReference type="AlphaFoldDB" id="A0A367WYK3"/>